<comment type="caution">
    <text evidence="17">The sequence shown here is derived from an EMBL/GenBank/DDBJ whole genome shotgun (WGS) entry which is preliminary data.</text>
</comment>
<dbReference type="GO" id="GO:0005737">
    <property type="term" value="C:cytoplasm"/>
    <property type="evidence" value="ECO:0007669"/>
    <property type="project" value="UniProtKB-SubCell"/>
</dbReference>
<feature type="binding site" evidence="13">
    <location>
        <position position="57"/>
    </location>
    <ligand>
        <name>NADPH</name>
        <dbReference type="ChEBI" id="CHEBI:57783"/>
    </ligand>
</feature>
<evidence type="ECO:0000256" key="8">
    <source>
        <dbReference type="ARBA" id="ARBA00022650"/>
    </source>
</evidence>
<comment type="similarity">
    <text evidence="3 14">Belongs to the pyrroline-5-carboxylate reductase family.</text>
</comment>
<dbReference type="InterPro" id="IPR029036">
    <property type="entry name" value="P5CR_dimer"/>
</dbReference>
<comment type="subcellular location">
    <subcellularLocation>
        <location evidence="1">Cytoplasm</location>
    </subcellularLocation>
</comment>
<feature type="binding site" evidence="13">
    <location>
        <position position="35"/>
    </location>
    <ligand>
        <name>NADP(+)</name>
        <dbReference type="ChEBI" id="CHEBI:58349"/>
    </ligand>
</feature>
<keyword evidence="9 13" id="KW-0521">NADP</keyword>
<evidence type="ECO:0000256" key="14">
    <source>
        <dbReference type="RuleBase" id="RU003903"/>
    </source>
</evidence>
<evidence type="ECO:0000256" key="9">
    <source>
        <dbReference type="ARBA" id="ARBA00022857"/>
    </source>
</evidence>
<dbReference type="EC" id="1.5.1.2" evidence="4 14"/>
<evidence type="ECO:0000256" key="13">
    <source>
        <dbReference type="PIRSR" id="PIRSR000193-1"/>
    </source>
</evidence>
<feature type="domain" description="Pyrroline-5-carboxylate reductase dimerisation" evidence="16">
    <location>
        <begin position="162"/>
        <end position="263"/>
    </location>
</feature>
<dbReference type="Pfam" id="PF03807">
    <property type="entry name" value="F420_oxidored"/>
    <property type="match status" value="1"/>
</dbReference>
<comment type="catalytic activity">
    <reaction evidence="11">
        <text>L-proline + NAD(+) = (S)-1-pyrroline-5-carboxylate + NADH + 2 H(+)</text>
        <dbReference type="Rhea" id="RHEA:14105"/>
        <dbReference type="ChEBI" id="CHEBI:15378"/>
        <dbReference type="ChEBI" id="CHEBI:17388"/>
        <dbReference type="ChEBI" id="CHEBI:57540"/>
        <dbReference type="ChEBI" id="CHEBI:57945"/>
        <dbReference type="ChEBI" id="CHEBI:60039"/>
        <dbReference type="EC" id="1.5.1.2"/>
    </reaction>
</comment>
<dbReference type="InterPro" id="IPR028939">
    <property type="entry name" value="P5C_Rdtase_cat_N"/>
</dbReference>
<dbReference type="PROSITE" id="PS00521">
    <property type="entry name" value="P5CR"/>
    <property type="match status" value="1"/>
</dbReference>
<dbReference type="Pfam" id="PF14748">
    <property type="entry name" value="P5CR_dimer"/>
    <property type="match status" value="1"/>
</dbReference>
<dbReference type="GO" id="GO:0055129">
    <property type="term" value="P:L-proline biosynthetic process"/>
    <property type="evidence" value="ECO:0007669"/>
    <property type="project" value="TreeGrafter"/>
</dbReference>
<feature type="binding site" evidence="13">
    <location>
        <begin position="70"/>
        <end position="73"/>
    </location>
    <ligand>
        <name>NADP(+)</name>
        <dbReference type="ChEBI" id="CHEBI:58349"/>
    </ligand>
</feature>
<keyword evidence="7 14" id="KW-0028">Amino-acid biosynthesis</keyword>
<dbReference type="InterPro" id="IPR053790">
    <property type="entry name" value="P5CR-like_CS"/>
</dbReference>
<dbReference type="OrthoDB" id="10263291at2759"/>
<dbReference type="Gene3D" id="1.10.3730.10">
    <property type="entry name" value="ProC C-terminal domain-like"/>
    <property type="match status" value="1"/>
</dbReference>
<name>A0A8S1C2Z7_9INSE</name>
<evidence type="ECO:0000256" key="7">
    <source>
        <dbReference type="ARBA" id="ARBA00022605"/>
    </source>
</evidence>
<comment type="catalytic activity">
    <reaction evidence="12 14">
        <text>L-proline + NADP(+) = (S)-1-pyrroline-5-carboxylate + NADPH + 2 H(+)</text>
        <dbReference type="Rhea" id="RHEA:14109"/>
        <dbReference type="ChEBI" id="CHEBI:15378"/>
        <dbReference type="ChEBI" id="CHEBI:17388"/>
        <dbReference type="ChEBI" id="CHEBI:57783"/>
        <dbReference type="ChEBI" id="CHEBI:58349"/>
        <dbReference type="ChEBI" id="CHEBI:60039"/>
        <dbReference type="EC" id="1.5.1.2"/>
    </reaction>
</comment>
<sequence>MLKIGFLGSGKMAQALAKGFIASGLTKGEHLIASSPPADQKFLDEFKSFGGKTTHDNKEVAENSEILILAVKPFAVTSVLDSIKSNFSNSHLLISIAMGIKIDTMEKCLPDKSRVMRAMPNTPAAVGAGASVICGGSHARPEDVMVTERLMTAVGTCRTAPESSFDAVTALSGSGPAYILAMIEALSDGGVKMGLPRDLATQLAIQTTLGAATMAKSSAEHLAVLREAVTSPAGSTAAGLHVLEKGGIKGCIASAVEAATERCIQVSSKY</sequence>
<dbReference type="FunFam" id="3.40.50.720:FF:000190">
    <property type="entry name" value="Pyrroline-5-carboxylate reductase"/>
    <property type="match status" value="1"/>
</dbReference>
<dbReference type="HAMAP" id="MF_01925">
    <property type="entry name" value="P5C_reductase"/>
    <property type="match status" value="1"/>
</dbReference>
<evidence type="ECO:0000259" key="16">
    <source>
        <dbReference type="Pfam" id="PF14748"/>
    </source>
</evidence>
<reference evidence="17 18" key="1">
    <citation type="submission" date="2020-04" db="EMBL/GenBank/DDBJ databases">
        <authorList>
            <person name="Alioto T."/>
            <person name="Alioto T."/>
            <person name="Gomez Garrido J."/>
        </authorList>
    </citation>
    <scope>NUCLEOTIDE SEQUENCE [LARGE SCALE GENOMIC DNA]</scope>
</reference>
<evidence type="ECO:0000256" key="11">
    <source>
        <dbReference type="ARBA" id="ARBA00050547"/>
    </source>
</evidence>
<evidence type="ECO:0000256" key="1">
    <source>
        <dbReference type="ARBA" id="ARBA00004496"/>
    </source>
</evidence>
<evidence type="ECO:0000256" key="4">
    <source>
        <dbReference type="ARBA" id="ARBA00012855"/>
    </source>
</evidence>
<accession>A0A8S1C2Z7</accession>
<evidence type="ECO:0000313" key="17">
    <source>
        <dbReference type="EMBL" id="CAB3362531.1"/>
    </source>
</evidence>
<dbReference type="Gene3D" id="3.40.50.720">
    <property type="entry name" value="NAD(P)-binding Rossmann-like Domain"/>
    <property type="match status" value="1"/>
</dbReference>
<comment type="pathway">
    <text evidence="2 14">Amino-acid biosynthesis; L-proline biosynthesis; L-proline from L-glutamate 5-semialdehyde: step 1/1.</text>
</comment>
<dbReference type="EMBL" id="CADEPI010000009">
    <property type="protein sequence ID" value="CAB3362531.1"/>
    <property type="molecule type" value="Genomic_DNA"/>
</dbReference>
<evidence type="ECO:0000256" key="6">
    <source>
        <dbReference type="ARBA" id="ARBA00022490"/>
    </source>
</evidence>
<evidence type="ECO:0000256" key="3">
    <source>
        <dbReference type="ARBA" id="ARBA00005525"/>
    </source>
</evidence>
<dbReference type="SUPFAM" id="SSF51735">
    <property type="entry name" value="NAD(P)-binding Rossmann-fold domains"/>
    <property type="match status" value="1"/>
</dbReference>
<dbReference type="PIRSF" id="PIRSF000193">
    <property type="entry name" value="Pyrrol-5-carb_rd"/>
    <property type="match status" value="1"/>
</dbReference>
<dbReference type="InterPro" id="IPR036291">
    <property type="entry name" value="NAD(P)-bd_dom_sf"/>
</dbReference>
<dbReference type="InterPro" id="IPR000304">
    <property type="entry name" value="Pyrroline-COOH_reductase"/>
</dbReference>
<gene>
    <name evidence="17" type="ORF">CLODIP_2_CD14330</name>
</gene>
<proteinExistence type="inferred from homology"/>
<feature type="binding site" evidence="13">
    <location>
        <begin position="7"/>
        <end position="12"/>
    </location>
    <ligand>
        <name>NADP(+)</name>
        <dbReference type="ChEBI" id="CHEBI:58349"/>
    </ligand>
</feature>
<keyword evidence="8 14" id="KW-0641">Proline biosynthesis</keyword>
<dbReference type="FunFam" id="1.10.3730.10:FF:000001">
    <property type="entry name" value="Pyrroline-5-carboxylate reductase"/>
    <property type="match status" value="1"/>
</dbReference>
<evidence type="ECO:0000256" key="12">
    <source>
        <dbReference type="ARBA" id="ARBA00052690"/>
    </source>
</evidence>
<feature type="domain" description="Pyrroline-5-carboxylate reductase catalytic N-terminal" evidence="15">
    <location>
        <begin position="3"/>
        <end position="98"/>
    </location>
</feature>
<dbReference type="Proteomes" id="UP000494165">
    <property type="component" value="Unassembled WGS sequence"/>
</dbReference>
<keyword evidence="6" id="KW-0963">Cytoplasm</keyword>
<evidence type="ECO:0000256" key="10">
    <source>
        <dbReference type="ARBA" id="ARBA00023002"/>
    </source>
</evidence>
<keyword evidence="10 14" id="KW-0560">Oxidoreductase</keyword>
<organism evidence="17 18">
    <name type="scientific">Cloeon dipterum</name>
    <dbReference type="NCBI Taxonomy" id="197152"/>
    <lineage>
        <taxon>Eukaryota</taxon>
        <taxon>Metazoa</taxon>
        <taxon>Ecdysozoa</taxon>
        <taxon>Arthropoda</taxon>
        <taxon>Hexapoda</taxon>
        <taxon>Insecta</taxon>
        <taxon>Pterygota</taxon>
        <taxon>Palaeoptera</taxon>
        <taxon>Ephemeroptera</taxon>
        <taxon>Pisciforma</taxon>
        <taxon>Baetidae</taxon>
        <taxon>Cloeon</taxon>
    </lineage>
</organism>
<evidence type="ECO:0000259" key="15">
    <source>
        <dbReference type="Pfam" id="PF03807"/>
    </source>
</evidence>
<evidence type="ECO:0000256" key="5">
    <source>
        <dbReference type="ARBA" id="ARBA00021413"/>
    </source>
</evidence>
<dbReference type="SUPFAM" id="SSF48179">
    <property type="entry name" value="6-phosphogluconate dehydrogenase C-terminal domain-like"/>
    <property type="match status" value="1"/>
</dbReference>
<evidence type="ECO:0000256" key="2">
    <source>
        <dbReference type="ARBA" id="ARBA00005205"/>
    </source>
</evidence>
<dbReference type="PANTHER" id="PTHR11645:SF62">
    <property type="entry name" value="PYRROLINE-5-CARBOXYLATE REDUCTASE"/>
    <property type="match status" value="1"/>
</dbReference>
<dbReference type="GO" id="GO:0004735">
    <property type="term" value="F:pyrroline-5-carboxylate reductase activity"/>
    <property type="evidence" value="ECO:0007669"/>
    <property type="project" value="UniProtKB-EC"/>
</dbReference>
<dbReference type="PANTHER" id="PTHR11645">
    <property type="entry name" value="PYRROLINE-5-CARBOXYLATE REDUCTASE"/>
    <property type="match status" value="1"/>
</dbReference>
<protein>
    <recommendedName>
        <fullName evidence="5 14">Pyrroline-5-carboxylate reductase</fullName>
        <ecNumber evidence="4 14">1.5.1.2</ecNumber>
    </recommendedName>
</protein>
<dbReference type="InterPro" id="IPR008927">
    <property type="entry name" value="6-PGluconate_DH-like_C_sf"/>
</dbReference>
<dbReference type="NCBIfam" id="TIGR00112">
    <property type="entry name" value="proC"/>
    <property type="match status" value="1"/>
</dbReference>
<dbReference type="AlphaFoldDB" id="A0A8S1C2Z7"/>
<keyword evidence="18" id="KW-1185">Reference proteome</keyword>
<evidence type="ECO:0000313" key="18">
    <source>
        <dbReference type="Proteomes" id="UP000494165"/>
    </source>
</evidence>